<dbReference type="PANTHER" id="PTHR30329">
    <property type="entry name" value="STATOR ELEMENT OF FLAGELLAR MOTOR COMPLEX"/>
    <property type="match status" value="1"/>
</dbReference>
<dbReference type="NCBIfam" id="TIGR03349">
    <property type="entry name" value="IV_VI_DotU"/>
    <property type="match status" value="1"/>
</dbReference>
<evidence type="ECO:0000256" key="2">
    <source>
        <dbReference type="SAM" id="MobiDB-lite"/>
    </source>
</evidence>
<dbReference type="InterPro" id="IPR006665">
    <property type="entry name" value="OmpA-like"/>
</dbReference>
<dbReference type="Gene3D" id="3.30.1330.60">
    <property type="entry name" value="OmpA-like domain"/>
    <property type="match status" value="1"/>
</dbReference>
<reference evidence="5 6" key="1">
    <citation type="submission" date="2018-01" db="EMBL/GenBank/DDBJ databases">
        <authorList>
            <person name="Clerissi C."/>
        </authorList>
    </citation>
    <scope>NUCLEOTIDE SEQUENCE [LARGE SCALE GENOMIC DNA]</scope>
    <source>
        <strain evidence="5">Cupriavidus taiwanensis STM 6021</strain>
    </source>
</reference>
<keyword evidence="3" id="KW-1133">Transmembrane helix</keyword>
<evidence type="ECO:0000256" key="1">
    <source>
        <dbReference type="PROSITE-ProRule" id="PRU00473"/>
    </source>
</evidence>
<evidence type="ECO:0000256" key="3">
    <source>
        <dbReference type="SAM" id="Phobius"/>
    </source>
</evidence>
<dbReference type="PANTHER" id="PTHR30329:SF19">
    <property type="entry name" value="OUTER MEMBRANE PROTEIN, OMPA FAMILY"/>
    <property type="match status" value="1"/>
</dbReference>
<dbReference type="Pfam" id="PF09850">
    <property type="entry name" value="DotU"/>
    <property type="match status" value="1"/>
</dbReference>
<keyword evidence="1 3" id="KW-0472">Membrane</keyword>
<dbReference type="NCBIfam" id="NF038228">
    <property type="entry name" value="IcmH_DotU_IVB"/>
    <property type="match status" value="1"/>
</dbReference>
<dbReference type="NCBIfam" id="NF005999">
    <property type="entry name" value="PRK08126.1"/>
    <property type="match status" value="1"/>
</dbReference>
<dbReference type="Pfam" id="PF00691">
    <property type="entry name" value="OmpA"/>
    <property type="match status" value="1"/>
</dbReference>
<name>A0A7Z7J8F4_9BURK</name>
<keyword evidence="3" id="KW-0812">Transmembrane</keyword>
<evidence type="ECO:0000313" key="6">
    <source>
        <dbReference type="Proteomes" id="UP000257139"/>
    </source>
</evidence>
<sequence length="425" mass="46698">MSQPLVSSDLPLEQQAAPHARAKDHASPRAAAGAVPQDGARRDVEHRVDEIRSKANPLLAAARPLLRALADMPASLRQDEVAALKRILVREAKDFQSLCDRANIRREHVLAAQYCLCTALDEAANGMSWGRHTWATNSLLIQLHGENDGGEKVFLLLGRLLTSQSENIDVIEVIYHILSLGFLGRYAGHADGHRQLDAIRQRLLHLISGTRESVPRDLSPHWRGADAGRLRLLRTVPVWVTVSVLALAVFGLFAWYKYQLLFRTHDLEQQILAIGKATPPEPPRALRLAELLRDEIARGVVSVQEDATRSAITFRGDDMFGRGRADVSEKILPLLDKVAAEVSKVTGKVTVIGHTDNVPIKTAKYPSNQALSEERAATVAEYLASKGVAKNRLEAIGKGDSQPLADNKAPVGRARNRRVEIVVTQ</sequence>
<dbReference type="NCBIfam" id="TIGR03350">
    <property type="entry name" value="type_VI_ompA"/>
    <property type="match status" value="1"/>
</dbReference>
<feature type="domain" description="OmpA-like" evidence="4">
    <location>
        <begin position="307"/>
        <end position="425"/>
    </location>
</feature>
<dbReference type="PROSITE" id="PS51123">
    <property type="entry name" value="OMPA_2"/>
    <property type="match status" value="1"/>
</dbReference>
<feature type="region of interest" description="Disordered" evidence="2">
    <location>
        <begin position="1"/>
        <end position="43"/>
    </location>
</feature>
<proteinExistence type="predicted"/>
<gene>
    <name evidence="5" type="primary">sciP</name>
    <name evidence="5" type="ORF">CBM2594_A40418</name>
</gene>
<feature type="transmembrane region" description="Helical" evidence="3">
    <location>
        <begin position="236"/>
        <end position="256"/>
    </location>
</feature>
<dbReference type="EMBL" id="OGUU01000008">
    <property type="protein sequence ID" value="SPC09095.1"/>
    <property type="molecule type" value="Genomic_DNA"/>
</dbReference>
<protein>
    <submittedName>
        <fullName evidence="5">Replication/virulence associated protein putative outer membrane protein, OmpA family membrane protein</fullName>
    </submittedName>
</protein>
<organism evidence="5 6">
    <name type="scientific">Cupriavidus taiwanensis</name>
    <dbReference type="NCBI Taxonomy" id="164546"/>
    <lineage>
        <taxon>Bacteria</taxon>
        <taxon>Pseudomonadati</taxon>
        <taxon>Pseudomonadota</taxon>
        <taxon>Betaproteobacteria</taxon>
        <taxon>Burkholderiales</taxon>
        <taxon>Burkholderiaceae</taxon>
        <taxon>Cupriavidus</taxon>
    </lineage>
</organism>
<evidence type="ECO:0000259" key="4">
    <source>
        <dbReference type="PROSITE" id="PS51123"/>
    </source>
</evidence>
<dbReference type="InterPro" id="IPR017732">
    <property type="entry name" value="T4/T6SS_DotU"/>
</dbReference>
<evidence type="ECO:0000313" key="5">
    <source>
        <dbReference type="EMBL" id="SPC09095.1"/>
    </source>
</evidence>
<dbReference type="Proteomes" id="UP000257139">
    <property type="component" value="Chromosome CBM2594_a"/>
</dbReference>
<dbReference type="InterPro" id="IPR050330">
    <property type="entry name" value="Bact_OuterMem_StrucFunc"/>
</dbReference>
<dbReference type="RefSeq" id="WP_025583625.1">
    <property type="nucleotide sequence ID" value="NZ_LT976871.1"/>
</dbReference>
<dbReference type="Gene3D" id="1.25.40.590">
    <property type="entry name" value="Type IV / VI secretion system, DotU"/>
    <property type="match status" value="1"/>
</dbReference>
<dbReference type="CDD" id="cd07185">
    <property type="entry name" value="OmpA_C-like"/>
    <property type="match status" value="1"/>
</dbReference>
<dbReference type="InterPro" id="IPR038522">
    <property type="entry name" value="T4/T6SS_DotU_sf"/>
</dbReference>
<dbReference type="SUPFAM" id="SSF103088">
    <property type="entry name" value="OmpA-like"/>
    <property type="match status" value="1"/>
</dbReference>
<dbReference type="InterPro" id="IPR017733">
    <property type="entry name" value="OmpA-like_dom_proteobacteria"/>
</dbReference>
<dbReference type="InterPro" id="IPR036737">
    <property type="entry name" value="OmpA-like_sf"/>
</dbReference>
<dbReference type="GO" id="GO:0016020">
    <property type="term" value="C:membrane"/>
    <property type="evidence" value="ECO:0007669"/>
    <property type="project" value="UniProtKB-UniRule"/>
</dbReference>
<accession>A0A7Z7J8F4</accession>
<dbReference type="AlphaFoldDB" id="A0A7Z7J8F4"/>
<comment type="caution">
    <text evidence="5">The sequence shown here is derived from an EMBL/GenBank/DDBJ whole genome shotgun (WGS) entry which is preliminary data.</text>
</comment>